<evidence type="ECO:0000313" key="1">
    <source>
        <dbReference type="EMBL" id="KAF2211273.1"/>
    </source>
</evidence>
<organism evidence="1 2">
    <name type="scientific">Cercospora zeae-maydis SCOH1-5</name>
    <dbReference type="NCBI Taxonomy" id="717836"/>
    <lineage>
        <taxon>Eukaryota</taxon>
        <taxon>Fungi</taxon>
        <taxon>Dikarya</taxon>
        <taxon>Ascomycota</taxon>
        <taxon>Pezizomycotina</taxon>
        <taxon>Dothideomycetes</taxon>
        <taxon>Dothideomycetidae</taxon>
        <taxon>Mycosphaerellales</taxon>
        <taxon>Mycosphaerellaceae</taxon>
        <taxon>Cercospora</taxon>
    </lineage>
</organism>
<evidence type="ECO:0000313" key="2">
    <source>
        <dbReference type="Proteomes" id="UP000799539"/>
    </source>
</evidence>
<sequence length="85" mass="9202">MNMLEMLVRASLALQPSQACASKRSSTANLATGKPCISSLFAGTAPKVPYMRGCIALHCIEICLRHAAQLVKDSVEKPQRSCRLQ</sequence>
<gene>
    <name evidence="1" type="ORF">CERZMDRAFT_90972</name>
</gene>
<dbReference type="EMBL" id="ML992677">
    <property type="protein sequence ID" value="KAF2211273.1"/>
    <property type="molecule type" value="Genomic_DNA"/>
</dbReference>
<proteinExistence type="predicted"/>
<keyword evidence="2" id="KW-1185">Reference proteome</keyword>
<name>A0A6A6FD50_9PEZI</name>
<protein>
    <submittedName>
        <fullName evidence="1">Uncharacterized protein</fullName>
    </submittedName>
</protein>
<accession>A0A6A6FD50</accession>
<dbReference type="Proteomes" id="UP000799539">
    <property type="component" value="Unassembled WGS sequence"/>
</dbReference>
<dbReference type="AlphaFoldDB" id="A0A6A6FD50"/>
<reference evidence="1" key="1">
    <citation type="journal article" date="2020" name="Stud. Mycol.">
        <title>101 Dothideomycetes genomes: a test case for predicting lifestyles and emergence of pathogens.</title>
        <authorList>
            <person name="Haridas S."/>
            <person name="Albert R."/>
            <person name="Binder M."/>
            <person name="Bloem J."/>
            <person name="Labutti K."/>
            <person name="Salamov A."/>
            <person name="Andreopoulos B."/>
            <person name="Baker S."/>
            <person name="Barry K."/>
            <person name="Bills G."/>
            <person name="Bluhm B."/>
            <person name="Cannon C."/>
            <person name="Castanera R."/>
            <person name="Culley D."/>
            <person name="Daum C."/>
            <person name="Ezra D."/>
            <person name="Gonzalez J."/>
            <person name="Henrissat B."/>
            <person name="Kuo A."/>
            <person name="Liang C."/>
            <person name="Lipzen A."/>
            <person name="Lutzoni F."/>
            <person name="Magnuson J."/>
            <person name="Mondo S."/>
            <person name="Nolan M."/>
            <person name="Ohm R."/>
            <person name="Pangilinan J."/>
            <person name="Park H.-J."/>
            <person name="Ramirez L."/>
            <person name="Alfaro M."/>
            <person name="Sun H."/>
            <person name="Tritt A."/>
            <person name="Yoshinaga Y."/>
            <person name="Zwiers L.-H."/>
            <person name="Turgeon B."/>
            <person name="Goodwin S."/>
            <person name="Spatafora J."/>
            <person name="Crous P."/>
            <person name="Grigoriev I."/>
        </authorList>
    </citation>
    <scope>NUCLEOTIDE SEQUENCE</scope>
    <source>
        <strain evidence="1">SCOH1-5</strain>
    </source>
</reference>